<dbReference type="InterPro" id="IPR002938">
    <property type="entry name" value="FAD-bd"/>
</dbReference>
<keyword evidence="3" id="KW-1185">Reference proteome</keyword>
<evidence type="ECO:0000259" key="1">
    <source>
        <dbReference type="Pfam" id="PF01494"/>
    </source>
</evidence>
<protein>
    <submittedName>
        <fullName evidence="2">NAD(P)/FAD-dependent oxidoreductase</fullName>
    </submittedName>
</protein>
<dbReference type="SUPFAM" id="SSF51905">
    <property type="entry name" value="FAD/NAD(P)-binding domain"/>
    <property type="match status" value="1"/>
</dbReference>
<reference evidence="2 3" key="1">
    <citation type="journal article" date="2017" name="Int. J. Syst. Evol. Microbiol.">
        <title>Ramlibacter monticola sp. nov., isolated from forest soil.</title>
        <authorList>
            <person name="Chaudhary D.K."/>
            <person name="Kim J."/>
        </authorList>
    </citation>
    <scope>NUCLEOTIDE SEQUENCE [LARGE SCALE GENOMIC DNA]</scope>
    <source>
        <strain evidence="2 3">KACC 19175</strain>
    </source>
</reference>
<dbReference type="AlphaFoldDB" id="A0A936YSF6"/>
<comment type="caution">
    <text evidence="2">The sequence shown here is derived from an EMBL/GenBank/DDBJ whole genome shotgun (WGS) entry which is preliminary data.</text>
</comment>
<name>A0A936YSF6_9BURK</name>
<dbReference type="Gene3D" id="3.50.50.60">
    <property type="entry name" value="FAD/NAD(P)-binding domain"/>
    <property type="match status" value="1"/>
</dbReference>
<accession>A0A936YSF6</accession>
<dbReference type="InterPro" id="IPR036188">
    <property type="entry name" value="FAD/NAD-bd_sf"/>
</dbReference>
<dbReference type="Pfam" id="PF01494">
    <property type="entry name" value="FAD_binding_3"/>
    <property type="match status" value="1"/>
</dbReference>
<evidence type="ECO:0000313" key="3">
    <source>
        <dbReference type="Proteomes" id="UP000599109"/>
    </source>
</evidence>
<dbReference type="GO" id="GO:0071949">
    <property type="term" value="F:FAD binding"/>
    <property type="evidence" value="ECO:0007669"/>
    <property type="project" value="InterPro"/>
</dbReference>
<dbReference type="PANTHER" id="PTHR42685:SF22">
    <property type="entry name" value="CONDITIONED MEDIUM FACTOR RECEPTOR 1"/>
    <property type="match status" value="1"/>
</dbReference>
<feature type="domain" description="FAD-binding" evidence="1">
    <location>
        <begin position="16"/>
        <end position="178"/>
    </location>
</feature>
<gene>
    <name evidence="2" type="ORF">JJ685_00920</name>
</gene>
<dbReference type="PRINTS" id="PR00420">
    <property type="entry name" value="RNGMNOXGNASE"/>
</dbReference>
<organism evidence="2 3">
    <name type="scientific">Ramlibacter monticola</name>
    <dbReference type="NCBI Taxonomy" id="1926872"/>
    <lineage>
        <taxon>Bacteria</taxon>
        <taxon>Pseudomonadati</taxon>
        <taxon>Pseudomonadota</taxon>
        <taxon>Betaproteobacteria</taxon>
        <taxon>Burkholderiales</taxon>
        <taxon>Comamonadaceae</taxon>
        <taxon>Ramlibacter</taxon>
    </lineage>
</organism>
<proteinExistence type="predicted"/>
<dbReference type="PANTHER" id="PTHR42685">
    <property type="entry name" value="GERANYLGERANYL DIPHOSPHATE REDUCTASE"/>
    <property type="match status" value="1"/>
</dbReference>
<evidence type="ECO:0000313" key="2">
    <source>
        <dbReference type="EMBL" id="MBL0389694.1"/>
    </source>
</evidence>
<sequence length="385" mass="41427">MPVRGGTPAGRAVSYDLLVVGASFAGLACARAAALEGLRVLLVDKKPAAGARLHTTGMIVKDAVDTIPWLRDVPRELVQPIEGVRLYAPNLTFADLRAPGYYFWATDVPRLMEWMVGLVRAAGAELRFGALYTGARRGRDGEPWSVQLGSGETVSCRYIIGADGPHSRVAKSLGLSQNREFLFGVEHEYARADLEPNYLHCFLDARLAPGYIGWGFAGVGVTQVGLARRVAHGTRQGRLDLAAFLRKIDGHIRPDGAPLSIRAGMIPCGGRLPHVGGPGVLLVGDAAGLVSPATAGGIHTALHYGEQAGQAVASFLRGAGQDPAAWLPQTYPDFRVKRALRTIFERTQQDWAYNMLLRTRAMRRLGEWVYFHSKGAAVPAGSTRG</sequence>
<dbReference type="PROSITE" id="PS51257">
    <property type="entry name" value="PROKAR_LIPOPROTEIN"/>
    <property type="match status" value="1"/>
</dbReference>
<dbReference type="InterPro" id="IPR050407">
    <property type="entry name" value="Geranylgeranyl_reductase"/>
</dbReference>
<dbReference type="Proteomes" id="UP000599109">
    <property type="component" value="Unassembled WGS sequence"/>
</dbReference>
<dbReference type="EMBL" id="JAEQNE010000001">
    <property type="protein sequence ID" value="MBL0389694.1"/>
    <property type="molecule type" value="Genomic_DNA"/>
</dbReference>